<dbReference type="EMBL" id="BAABBR010000001">
    <property type="protein sequence ID" value="GAA4031809.1"/>
    <property type="molecule type" value="Genomic_DNA"/>
</dbReference>
<dbReference type="Proteomes" id="UP001424459">
    <property type="component" value="Unassembled WGS sequence"/>
</dbReference>
<reference evidence="2" key="1">
    <citation type="journal article" date="2019" name="Int. J. Syst. Evol. Microbiol.">
        <title>The Global Catalogue of Microorganisms (GCM) 10K type strain sequencing project: providing services to taxonomists for standard genome sequencing and annotation.</title>
        <authorList>
            <consortium name="The Broad Institute Genomics Platform"/>
            <consortium name="The Broad Institute Genome Sequencing Center for Infectious Disease"/>
            <person name="Wu L."/>
            <person name="Ma J."/>
        </authorList>
    </citation>
    <scope>NUCLEOTIDE SEQUENCE [LARGE SCALE GENOMIC DNA]</scope>
    <source>
        <strain evidence="2">JCM 17564</strain>
    </source>
</reference>
<organism evidence="1 2">
    <name type="scientific">Sphingomonas rosea</name>
    <dbReference type="NCBI Taxonomy" id="335605"/>
    <lineage>
        <taxon>Bacteria</taxon>
        <taxon>Pseudomonadati</taxon>
        <taxon>Pseudomonadota</taxon>
        <taxon>Alphaproteobacteria</taxon>
        <taxon>Sphingomonadales</taxon>
        <taxon>Sphingomonadaceae</taxon>
        <taxon>Sphingomonas</taxon>
    </lineage>
</organism>
<dbReference type="RefSeq" id="WP_344695861.1">
    <property type="nucleotide sequence ID" value="NZ_BAABBR010000001.1"/>
</dbReference>
<proteinExistence type="predicted"/>
<gene>
    <name evidence="1" type="ORF">GCM10022281_09280</name>
</gene>
<keyword evidence="2" id="KW-1185">Reference proteome</keyword>
<evidence type="ECO:0000313" key="1">
    <source>
        <dbReference type="EMBL" id="GAA4031809.1"/>
    </source>
</evidence>
<evidence type="ECO:0000313" key="2">
    <source>
        <dbReference type="Proteomes" id="UP001424459"/>
    </source>
</evidence>
<protein>
    <recommendedName>
        <fullName evidence="3">Helix-turn-helix domain-containing protein</fullName>
    </recommendedName>
</protein>
<sequence length="112" mass="12527">MSDSSSATPPPAKLHKRWTPQRQFLFLATLDRTRCATMAAKAAGLSRESAYRCRKRDPGGLFALMWDEIMARKAINGVTVRDLRRDPLDPWFALRMTRAGGSLAHLRTLGPS</sequence>
<comment type="caution">
    <text evidence="1">The sequence shown here is derived from an EMBL/GenBank/DDBJ whole genome shotgun (WGS) entry which is preliminary data.</text>
</comment>
<name>A0ABP7TVJ1_9SPHN</name>
<evidence type="ECO:0008006" key="3">
    <source>
        <dbReference type="Google" id="ProtNLM"/>
    </source>
</evidence>
<accession>A0ABP7TVJ1</accession>